<organism evidence="1 2">
    <name type="scientific">Sodaliphilus pleomorphus</name>
    <dbReference type="NCBI Taxonomy" id="2606626"/>
    <lineage>
        <taxon>Bacteria</taxon>
        <taxon>Pseudomonadati</taxon>
        <taxon>Bacteroidota</taxon>
        <taxon>Bacteroidia</taxon>
        <taxon>Bacteroidales</taxon>
        <taxon>Muribaculaceae</taxon>
        <taxon>Sodaliphilus</taxon>
    </lineage>
</organism>
<dbReference type="Proteomes" id="UP000483362">
    <property type="component" value="Unassembled WGS sequence"/>
</dbReference>
<evidence type="ECO:0000313" key="2">
    <source>
        <dbReference type="Proteomes" id="UP000483362"/>
    </source>
</evidence>
<keyword evidence="2" id="KW-1185">Reference proteome</keyword>
<reference evidence="1 2" key="1">
    <citation type="submission" date="2019-08" db="EMBL/GenBank/DDBJ databases">
        <title>In-depth cultivation of the pig gut microbiome towards novel bacterial diversity and tailored functional studies.</title>
        <authorList>
            <person name="Wylensek D."/>
            <person name="Hitch T.C.A."/>
            <person name="Clavel T."/>
        </authorList>
    </citation>
    <scope>NUCLEOTIDE SEQUENCE [LARGE SCALE GENOMIC DNA]</scope>
    <source>
        <strain evidence="1 2">Oil-RF-744-WCA-WT-10</strain>
    </source>
</reference>
<dbReference type="RefSeq" id="WP_154328212.1">
    <property type="nucleotide sequence ID" value="NZ_CP045696.1"/>
</dbReference>
<proteinExistence type="predicted"/>
<dbReference type="EMBL" id="VULT01000036">
    <property type="protein sequence ID" value="MSS18770.1"/>
    <property type="molecule type" value="Genomic_DNA"/>
</dbReference>
<gene>
    <name evidence="1" type="ORF">FYJ29_13530</name>
</gene>
<evidence type="ECO:0000313" key="1">
    <source>
        <dbReference type="EMBL" id="MSS18770.1"/>
    </source>
</evidence>
<comment type="caution">
    <text evidence="1">The sequence shown here is derived from an EMBL/GenBank/DDBJ whole genome shotgun (WGS) entry which is preliminary data.</text>
</comment>
<sequence>MKKLSETLVLDETYIQEEPTRNVPSISDKVRQIEEFAHKKASIIKTWTKIDNHPEAQDMKSDVGSAFDESDLDEEIGSAFEAIGEGGIIYCSFEHSFWVRHNGQLIKVM</sequence>
<protein>
    <submittedName>
        <fullName evidence="1">Uncharacterized protein</fullName>
    </submittedName>
</protein>
<accession>A0A6L5XH69</accession>
<name>A0A6L5XH69_9BACT</name>
<dbReference type="AlphaFoldDB" id="A0A6L5XH69"/>